<dbReference type="PROSITE" id="PS51257">
    <property type="entry name" value="PROKAR_LIPOPROTEIN"/>
    <property type="match status" value="1"/>
</dbReference>
<feature type="compositionally biased region" description="Acidic residues" evidence="1">
    <location>
        <begin position="127"/>
        <end position="160"/>
    </location>
</feature>
<evidence type="ECO:0000313" key="3">
    <source>
        <dbReference type="EMBL" id="MFD1399464.1"/>
    </source>
</evidence>
<reference evidence="4" key="1">
    <citation type="journal article" date="2019" name="Int. J. Syst. Evol. Microbiol.">
        <title>The Global Catalogue of Microorganisms (GCM) 10K type strain sequencing project: providing services to taxonomists for standard genome sequencing and annotation.</title>
        <authorList>
            <consortium name="The Broad Institute Genomics Platform"/>
            <consortium name="The Broad Institute Genome Sequencing Center for Infectious Disease"/>
            <person name="Wu L."/>
            <person name="Ma J."/>
        </authorList>
    </citation>
    <scope>NUCLEOTIDE SEQUENCE [LARGE SCALE GENOMIC DNA]</scope>
    <source>
        <strain evidence="4">CCM 9110</strain>
    </source>
</reference>
<evidence type="ECO:0000313" key="4">
    <source>
        <dbReference type="Proteomes" id="UP001597199"/>
    </source>
</evidence>
<evidence type="ECO:0000256" key="2">
    <source>
        <dbReference type="SAM" id="SignalP"/>
    </source>
</evidence>
<name>A0ABW4BG37_9LACO</name>
<keyword evidence="2" id="KW-0732">Signal</keyword>
<accession>A0ABW4BG37</accession>
<keyword evidence="4" id="KW-1185">Reference proteome</keyword>
<protein>
    <recommendedName>
        <fullName evidence="5">Lipoprotein</fullName>
    </recommendedName>
</protein>
<evidence type="ECO:0008006" key="5">
    <source>
        <dbReference type="Google" id="ProtNLM"/>
    </source>
</evidence>
<feature type="region of interest" description="Disordered" evidence="1">
    <location>
        <begin position="123"/>
        <end position="167"/>
    </location>
</feature>
<gene>
    <name evidence="3" type="ORF">ACFQ41_09095</name>
</gene>
<comment type="caution">
    <text evidence="3">The sequence shown here is derived from an EMBL/GenBank/DDBJ whole genome shotgun (WGS) entry which is preliminary data.</text>
</comment>
<proteinExistence type="predicted"/>
<dbReference type="RefSeq" id="WP_204119632.1">
    <property type="nucleotide sequence ID" value="NZ_BOLV01000019.1"/>
</dbReference>
<dbReference type="EMBL" id="JBHTOA010000033">
    <property type="protein sequence ID" value="MFD1399464.1"/>
    <property type="molecule type" value="Genomic_DNA"/>
</dbReference>
<sequence length="283" mass="31377">MKKVWVVFSLFAILILSACSKDKMQIESGVSENDVFVKYNGATYNAKVSVKLPVAAKYLTVYYDGYVQKSLKANSDHIVTYTDYIYGKPTVKLLATIKKYEYGDAFSLVESIDTLALKGAGLKEPTADETEDVDDETDFDNSTDDSFEDESDYDLEDDSSSSEPFNAADYSSGVTFENLARTPDEFKYRKFQMTGKVLQVMEGDEVNNLRVGINGKYTDVVLVEYEPGIMAGSRVLEGDKITFYGTSFGTTSYESTMGATITVPDVLVVKIDDFGKAPDNYGY</sequence>
<organism evidence="3 4">
    <name type="scientific">Lacticaseibacillus suilingensis</name>
    <dbReference type="NCBI Taxonomy" id="2799577"/>
    <lineage>
        <taxon>Bacteria</taxon>
        <taxon>Bacillati</taxon>
        <taxon>Bacillota</taxon>
        <taxon>Bacilli</taxon>
        <taxon>Lactobacillales</taxon>
        <taxon>Lactobacillaceae</taxon>
        <taxon>Lacticaseibacillus</taxon>
    </lineage>
</organism>
<dbReference type="Proteomes" id="UP001597199">
    <property type="component" value="Unassembled WGS sequence"/>
</dbReference>
<feature type="signal peptide" evidence="2">
    <location>
        <begin position="1"/>
        <end position="18"/>
    </location>
</feature>
<evidence type="ECO:0000256" key="1">
    <source>
        <dbReference type="SAM" id="MobiDB-lite"/>
    </source>
</evidence>
<feature type="chain" id="PRO_5045104099" description="Lipoprotein" evidence="2">
    <location>
        <begin position="19"/>
        <end position="283"/>
    </location>
</feature>